<dbReference type="SUPFAM" id="SSF52047">
    <property type="entry name" value="RNI-like"/>
    <property type="match status" value="1"/>
</dbReference>
<evidence type="ECO:0000313" key="2">
    <source>
        <dbReference type="EMBL" id="PNH09622.1"/>
    </source>
</evidence>
<evidence type="ECO:0000313" key="3">
    <source>
        <dbReference type="Proteomes" id="UP000236333"/>
    </source>
</evidence>
<gene>
    <name evidence="2" type="ORF">TSOC_003730</name>
</gene>
<dbReference type="Gene3D" id="3.80.10.10">
    <property type="entry name" value="Ribonuclease Inhibitor"/>
    <property type="match status" value="1"/>
</dbReference>
<dbReference type="Proteomes" id="UP000236333">
    <property type="component" value="Unassembled WGS sequence"/>
</dbReference>
<accession>A0A2J8AAS7</accession>
<dbReference type="GO" id="GO:0005930">
    <property type="term" value="C:axoneme"/>
    <property type="evidence" value="ECO:0007669"/>
    <property type="project" value="UniProtKB-SubCell"/>
</dbReference>
<reference evidence="2 3" key="1">
    <citation type="journal article" date="2017" name="Mol. Biol. Evol.">
        <title>The 4-celled Tetrabaena socialis nuclear genome reveals the essential components for genetic control of cell number at the origin of multicellularity in the volvocine lineage.</title>
        <authorList>
            <person name="Featherston J."/>
            <person name="Arakaki Y."/>
            <person name="Hanschen E.R."/>
            <person name="Ferris P.J."/>
            <person name="Michod R.E."/>
            <person name="Olson B.J.S.C."/>
            <person name="Nozaki H."/>
            <person name="Durand P.M."/>
        </authorList>
    </citation>
    <scope>NUCLEOTIDE SEQUENCE [LARGE SCALE GENOMIC DNA]</scope>
    <source>
        <strain evidence="2 3">NIES-571</strain>
    </source>
</reference>
<dbReference type="EMBL" id="PGGS01000083">
    <property type="protein sequence ID" value="PNH09622.1"/>
    <property type="molecule type" value="Genomic_DNA"/>
</dbReference>
<dbReference type="AlphaFoldDB" id="A0A2J8AAS7"/>
<dbReference type="InterPro" id="IPR032675">
    <property type="entry name" value="LRR_dom_sf"/>
</dbReference>
<comment type="subcellular location">
    <subcellularLocation>
        <location evidence="1">Cytoplasm</location>
        <location evidence="1">Cytoskeleton</location>
        <location evidence="1">Cilium axoneme</location>
    </subcellularLocation>
</comment>
<protein>
    <submittedName>
        <fullName evidence="2">Uncharacterized protein</fullName>
    </submittedName>
</protein>
<name>A0A2J8AAS7_9CHLO</name>
<comment type="caution">
    <text evidence="2">The sequence shown here is derived from an EMBL/GenBank/DDBJ whole genome shotgun (WGS) entry which is preliminary data.</text>
</comment>
<organism evidence="2 3">
    <name type="scientific">Tetrabaena socialis</name>
    <dbReference type="NCBI Taxonomy" id="47790"/>
    <lineage>
        <taxon>Eukaryota</taxon>
        <taxon>Viridiplantae</taxon>
        <taxon>Chlorophyta</taxon>
        <taxon>core chlorophytes</taxon>
        <taxon>Chlorophyceae</taxon>
        <taxon>CS clade</taxon>
        <taxon>Chlamydomonadales</taxon>
        <taxon>Tetrabaenaceae</taxon>
        <taxon>Tetrabaena</taxon>
    </lineage>
</organism>
<sequence>MGPASESAAVSEVAEAGSANGARLTLLRLLVPLLWRRLDVEGRHHMWACCREARRIASRTAEALGLNKSGWEPAECADAVAGLRGMLERGCRPRSLTLAFRAGLESETSALGLRVLAELRAVSPLPLVALSLVGLPLTEEVHPRHPRPQRRSPAPAGELGLLLVQCSRLEALSLQWYCTKVPVALSGLLGGVLAQLPALRSLEMALHENDEAGVVDEPLVLTCLPQLTRLVVLGGNGALDPCSVLPAVAQMRGLADLQLPSHKLRPAHMLQLAALTALTRLHIGGVWATDELVHDGGATAVDGLRAAGAAPPVRLPAQLQVLVLYRSAAASEVAALQFPPGLRLQLRGIEIAAEDKDADGRLRLAAAESLLAACRQLAGRLCKCDEDLGPELDGHDYAPIQLLGLRDVWPGL</sequence>
<evidence type="ECO:0000256" key="1">
    <source>
        <dbReference type="ARBA" id="ARBA00004430"/>
    </source>
</evidence>
<proteinExistence type="predicted"/>
<keyword evidence="3" id="KW-1185">Reference proteome</keyword>